<evidence type="ECO:0000313" key="2">
    <source>
        <dbReference type="Proteomes" id="UP000298030"/>
    </source>
</evidence>
<evidence type="ECO:0000313" key="1">
    <source>
        <dbReference type="EMBL" id="TEB19724.1"/>
    </source>
</evidence>
<proteinExistence type="predicted"/>
<dbReference type="EMBL" id="QPFP01000178">
    <property type="protein sequence ID" value="TEB19724.1"/>
    <property type="molecule type" value="Genomic_DNA"/>
</dbReference>
<reference evidence="1 2" key="1">
    <citation type="journal article" date="2019" name="Nat. Ecol. Evol.">
        <title>Megaphylogeny resolves global patterns of mushroom evolution.</title>
        <authorList>
            <person name="Varga T."/>
            <person name="Krizsan K."/>
            <person name="Foldi C."/>
            <person name="Dima B."/>
            <person name="Sanchez-Garcia M."/>
            <person name="Sanchez-Ramirez S."/>
            <person name="Szollosi G.J."/>
            <person name="Szarkandi J.G."/>
            <person name="Papp V."/>
            <person name="Albert L."/>
            <person name="Andreopoulos W."/>
            <person name="Angelini C."/>
            <person name="Antonin V."/>
            <person name="Barry K.W."/>
            <person name="Bougher N.L."/>
            <person name="Buchanan P."/>
            <person name="Buyck B."/>
            <person name="Bense V."/>
            <person name="Catcheside P."/>
            <person name="Chovatia M."/>
            <person name="Cooper J."/>
            <person name="Damon W."/>
            <person name="Desjardin D."/>
            <person name="Finy P."/>
            <person name="Geml J."/>
            <person name="Haridas S."/>
            <person name="Hughes K."/>
            <person name="Justo A."/>
            <person name="Karasinski D."/>
            <person name="Kautmanova I."/>
            <person name="Kiss B."/>
            <person name="Kocsube S."/>
            <person name="Kotiranta H."/>
            <person name="LaButti K.M."/>
            <person name="Lechner B.E."/>
            <person name="Liimatainen K."/>
            <person name="Lipzen A."/>
            <person name="Lukacs Z."/>
            <person name="Mihaltcheva S."/>
            <person name="Morgado L.N."/>
            <person name="Niskanen T."/>
            <person name="Noordeloos M.E."/>
            <person name="Ohm R.A."/>
            <person name="Ortiz-Santana B."/>
            <person name="Ovrebo C."/>
            <person name="Racz N."/>
            <person name="Riley R."/>
            <person name="Savchenko A."/>
            <person name="Shiryaev A."/>
            <person name="Soop K."/>
            <person name="Spirin V."/>
            <person name="Szebenyi C."/>
            <person name="Tomsovsky M."/>
            <person name="Tulloss R.E."/>
            <person name="Uehling J."/>
            <person name="Grigoriev I.V."/>
            <person name="Vagvolgyi C."/>
            <person name="Papp T."/>
            <person name="Martin F.M."/>
            <person name="Miettinen O."/>
            <person name="Hibbett D.S."/>
            <person name="Nagy L.G."/>
        </authorList>
    </citation>
    <scope>NUCLEOTIDE SEQUENCE [LARGE SCALE GENOMIC DNA]</scope>
    <source>
        <strain evidence="1 2">FP101781</strain>
    </source>
</reference>
<protein>
    <submittedName>
        <fullName evidence="1">Uncharacterized protein</fullName>
    </submittedName>
</protein>
<dbReference type="AlphaFoldDB" id="A0A4Y7SD92"/>
<accession>A0A4Y7SD92</accession>
<gene>
    <name evidence="1" type="ORF">FA13DRAFT_1718542</name>
</gene>
<organism evidence="1 2">
    <name type="scientific">Coprinellus micaceus</name>
    <name type="common">Glistening ink-cap mushroom</name>
    <name type="synonym">Coprinus micaceus</name>
    <dbReference type="NCBI Taxonomy" id="71717"/>
    <lineage>
        <taxon>Eukaryota</taxon>
        <taxon>Fungi</taxon>
        <taxon>Dikarya</taxon>
        <taxon>Basidiomycota</taxon>
        <taxon>Agaricomycotina</taxon>
        <taxon>Agaricomycetes</taxon>
        <taxon>Agaricomycetidae</taxon>
        <taxon>Agaricales</taxon>
        <taxon>Agaricineae</taxon>
        <taxon>Psathyrellaceae</taxon>
        <taxon>Coprinellus</taxon>
    </lineage>
</organism>
<comment type="caution">
    <text evidence="1">The sequence shown here is derived from an EMBL/GenBank/DDBJ whole genome shotgun (WGS) entry which is preliminary data.</text>
</comment>
<name>A0A4Y7SD92_COPMI</name>
<dbReference type="SUPFAM" id="SSF52047">
    <property type="entry name" value="RNI-like"/>
    <property type="match status" value="1"/>
</dbReference>
<sequence length="336" mass="36982">MEYHLPLNSRSQTSPQDRAGPEFNIDIITVIVRFVQALEYAKRTEAIASNPWYQETPSDTLARIRTLLELGLVFARTGDLPVEIRFRAQSAENIADWSAEFTEVICKKIPQAPTLLLDIDSAGSQSPEAERNLEELYSALFEPAPNLRTLSISSLHGRYAGITNPQGLEALFGGVPPHLQHLMMDFCLPPQKLCLTSLVSLSVGCNHQSIVEDVLAPWLTLVQQGDIPQLTYLVVRGSPSDEWGLEPETVMEVPSGIKVLRIMGSLQATAFLNAMLEAPSNVDVEIQVTYHSASPYEVRRSLFDGFKKLWCGVVPNEISLIVRGGVVSALEALGCV</sequence>
<keyword evidence="2" id="KW-1185">Reference proteome</keyword>
<dbReference type="Proteomes" id="UP000298030">
    <property type="component" value="Unassembled WGS sequence"/>
</dbReference>